<proteinExistence type="inferred from homology"/>
<comment type="similarity">
    <text evidence="2">Belongs to the Nudix hydrolase family.</text>
</comment>
<reference evidence="7 8" key="1">
    <citation type="submission" date="2014-09" db="EMBL/GenBank/DDBJ databases">
        <title>Sporocytophaga myxococcoides PG-01 genome sequencing.</title>
        <authorList>
            <person name="Liu L."/>
            <person name="Gao P.J."/>
            <person name="Chen G.J."/>
            <person name="Wang L.S."/>
        </authorList>
    </citation>
    <scope>NUCLEOTIDE SEQUENCE [LARGE SCALE GENOMIC DNA]</scope>
    <source>
        <strain evidence="7 8">PG-01</strain>
    </source>
</reference>
<protein>
    <submittedName>
        <fullName evidence="7">MutT/NUDIX family mutator protein</fullName>
    </submittedName>
</protein>
<evidence type="ECO:0000313" key="7">
    <source>
        <dbReference type="EMBL" id="GAL86456.1"/>
    </source>
</evidence>
<evidence type="ECO:0000256" key="4">
    <source>
        <dbReference type="ARBA" id="ARBA00022801"/>
    </source>
</evidence>
<dbReference type="SUPFAM" id="SSF55811">
    <property type="entry name" value="Nudix"/>
    <property type="match status" value="1"/>
</dbReference>
<keyword evidence="4" id="KW-0378">Hydrolase</keyword>
<dbReference type="Gene3D" id="3.90.79.10">
    <property type="entry name" value="Nucleoside Triphosphate Pyrophosphohydrolase"/>
    <property type="match status" value="1"/>
</dbReference>
<evidence type="ECO:0000256" key="2">
    <source>
        <dbReference type="ARBA" id="ARBA00005582"/>
    </source>
</evidence>
<name>A0A098LHJ8_9BACT</name>
<dbReference type="InterPro" id="IPR000086">
    <property type="entry name" value="NUDIX_hydrolase_dom"/>
</dbReference>
<organism evidence="7 8">
    <name type="scientific">Sporocytophaga myxococcoides</name>
    <dbReference type="NCBI Taxonomy" id="153721"/>
    <lineage>
        <taxon>Bacteria</taxon>
        <taxon>Pseudomonadati</taxon>
        <taxon>Bacteroidota</taxon>
        <taxon>Cytophagia</taxon>
        <taxon>Cytophagales</taxon>
        <taxon>Cytophagaceae</taxon>
        <taxon>Sporocytophaga</taxon>
    </lineage>
</organism>
<evidence type="ECO:0000256" key="1">
    <source>
        <dbReference type="ARBA" id="ARBA00001946"/>
    </source>
</evidence>
<evidence type="ECO:0000256" key="3">
    <source>
        <dbReference type="ARBA" id="ARBA00022723"/>
    </source>
</evidence>
<dbReference type="Proteomes" id="UP000030185">
    <property type="component" value="Unassembled WGS sequence"/>
</dbReference>
<dbReference type="OrthoDB" id="9810648at2"/>
<dbReference type="PANTHER" id="PTHR43758">
    <property type="entry name" value="7,8-DIHYDRO-8-OXOGUANINE TRIPHOSPHATASE"/>
    <property type="match status" value="1"/>
</dbReference>
<dbReference type="InterPro" id="IPR015797">
    <property type="entry name" value="NUDIX_hydrolase-like_dom_sf"/>
</dbReference>
<dbReference type="PANTHER" id="PTHR43758:SF8">
    <property type="entry name" value="8-OXO-DGTP DIPHOSPHATASE YTKD-RELATED"/>
    <property type="match status" value="1"/>
</dbReference>
<evidence type="ECO:0000259" key="6">
    <source>
        <dbReference type="PROSITE" id="PS51462"/>
    </source>
</evidence>
<dbReference type="GO" id="GO:0046872">
    <property type="term" value="F:metal ion binding"/>
    <property type="evidence" value="ECO:0007669"/>
    <property type="project" value="UniProtKB-KW"/>
</dbReference>
<comment type="cofactor">
    <cofactor evidence="1">
        <name>Mg(2+)</name>
        <dbReference type="ChEBI" id="CHEBI:18420"/>
    </cofactor>
</comment>
<dbReference type="CDD" id="cd02883">
    <property type="entry name" value="NUDIX_Hydrolase"/>
    <property type="match status" value="1"/>
</dbReference>
<evidence type="ECO:0000313" key="8">
    <source>
        <dbReference type="Proteomes" id="UP000030185"/>
    </source>
</evidence>
<gene>
    <name evidence="7" type="ORF">MYP_3685</name>
</gene>
<dbReference type="eggNOG" id="COG1051">
    <property type="taxonomic scope" value="Bacteria"/>
</dbReference>
<evidence type="ECO:0000256" key="5">
    <source>
        <dbReference type="ARBA" id="ARBA00022842"/>
    </source>
</evidence>
<feature type="domain" description="Nudix hydrolase" evidence="6">
    <location>
        <begin position="3"/>
        <end position="149"/>
    </location>
</feature>
<dbReference type="AlphaFoldDB" id="A0A098LHJ8"/>
<keyword evidence="8" id="KW-1185">Reference proteome</keyword>
<dbReference type="STRING" id="153721.MYP_3685"/>
<dbReference type="PROSITE" id="PS51462">
    <property type="entry name" value="NUDIX"/>
    <property type="match status" value="1"/>
</dbReference>
<sequence>MFMKQKAKLLFFTCPEKDTPYALLGRRISKEGEEYWWIPGGGVEEGETLFQAAARELSEELIPTKQITDTISKYQELATNPPYIQYSTGSSDNYIFFIQIQHYSGILEDKIGIVDEFEELKWFDLNNIPPTMSREFIHLKDYLTKEKIEAFMQNFDYTRFL</sequence>
<dbReference type="GO" id="GO:0016818">
    <property type="term" value="F:hydrolase activity, acting on acid anhydrides, in phosphorus-containing anhydrides"/>
    <property type="evidence" value="ECO:0007669"/>
    <property type="project" value="TreeGrafter"/>
</dbReference>
<dbReference type="EMBL" id="BBLT01000008">
    <property type="protein sequence ID" value="GAL86456.1"/>
    <property type="molecule type" value="Genomic_DNA"/>
</dbReference>
<keyword evidence="3" id="KW-0479">Metal-binding</keyword>
<keyword evidence="5" id="KW-0460">Magnesium</keyword>
<accession>A0A098LHJ8</accession>
<comment type="caution">
    <text evidence="7">The sequence shown here is derived from an EMBL/GenBank/DDBJ whole genome shotgun (WGS) entry which is preliminary data.</text>
</comment>
<dbReference type="Pfam" id="PF00293">
    <property type="entry name" value="NUDIX"/>
    <property type="match status" value="1"/>
</dbReference>